<feature type="compositionally biased region" description="Basic and acidic residues" evidence="1">
    <location>
        <begin position="2314"/>
        <end position="2330"/>
    </location>
</feature>
<keyword evidence="2" id="KW-1133">Transmembrane helix</keyword>
<dbReference type="Gramene" id="PNW75101">
    <property type="protein sequence ID" value="PNW75101"/>
    <property type="gene ID" value="CHLRE_12g496400v5"/>
</dbReference>
<evidence type="ECO:0000313" key="4">
    <source>
        <dbReference type="Proteomes" id="UP000006906"/>
    </source>
</evidence>
<protein>
    <submittedName>
        <fullName evidence="3">Uncharacterized protein</fullName>
    </submittedName>
</protein>
<feature type="compositionally biased region" description="Low complexity" evidence="1">
    <location>
        <begin position="2386"/>
        <end position="2407"/>
    </location>
</feature>
<feature type="compositionally biased region" description="Low complexity" evidence="1">
    <location>
        <begin position="1701"/>
        <end position="1727"/>
    </location>
</feature>
<keyword evidence="4" id="KW-1185">Reference proteome</keyword>
<organism evidence="3 4">
    <name type="scientific">Chlamydomonas reinhardtii</name>
    <name type="common">Chlamydomonas smithii</name>
    <dbReference type="NCBI Taxonomy" id="3055"/>
    <lineage>
        <taxon>Eukaryota</taxon>
        <taxon>Viridiplantae</taxon>
        <taxon>Chlorophyta</taxon>
        <taxon>core chlorophytes</taxon>
        <taxon>Chlorophyceae</taxon>
        <taxon>CS clade</taxon>
        <taxon>Chlamydomonadales</taxon>
        <taxon>Chlamydomonadaceae</taxon>
        <taxon>Chlamydomonas</taxon>
    </lineage>
</organism>
<feature type="region of interest" description="Disordered" evidence="1">
    <location>
        <begin position="1567"/>
        <end position="1586"/>
    </location>
</feature>
<feature type="compositionally biased region" description="Pro residues" evidence="1">
    <location>
        <begin position="445"/>
        <end position="456"/>
    </location>
</feature>
<feature type="region of interest" description="Disordered" evidence="1">
    <location>
        <begin position="1625"/>
        <end position="1644"/>
    </location>
</feature>
<feature type="compositionally biased region" description="Gly residues" evidence="1">
    <location>
        <begin position="2667"/>
        <end position="2678"/>
    </location>
</feature>
<dbReference type="PANTHER" id="PTHR14312">
    <property type="entry name" value="CREB/ATF BZIP TRANSCRIPTION FACTOR"/>
    <property type="match status" value="1"/>
</dbReference>
<evidence type="ECO:0000313" key="3">
    <source>
        <dbReference type="EMBL" id="PNW75101.1"/>
    </source>
</evidence>
<feature type="region of interest" description="Disordered" evidence="1">
    <location>
        <begin position="247"/>
        <end position="292"/>
    </location>
</feature>
<feature type="compositionally biased region" description="Pro residues" evidence="1">
    <location>
        <begin position="2371"/>
        <end position="2385"/>
    </location>
</feature>
<feature type="transmembrane region" description="Helical" evidence="2">
    <location>
        <begin position="2222"/>
        <end position="2243"/>
    </location>
</feature>
<feature type="compositionally biased region" description="Low complexity" evidence="1">
    <location>
        <begin position="335"/>
        <end position="347"/>
    </location>
</feature>
<feature type="compositionally biased region" description="Polar residues" evidence="1">
    <location>
        <begin position="247"/>
        <end position="259"/>
    </location>
</feature>
<evidence type="ECO:0000256" key="1">
    <source>
        <dbReference type="SAM" id="MobiDB-lite"/>
    </source>
</evidence>
<feature type="compositionally biased region" description="Basic and acidic residues" evidence="1">
    <location>
        <begin position="2092"/>
        <end position="2109"/>
    </location>
</feature>
<evidence type="ECO:0000256" key="2">
    <source>
        <dbReference type="SAM" id="Phobius"/>
    </source>
</evidence>
<dbReference type="GO" id="GO:0010468">
    <property type="term" value="P:regulation of gene expression"/>
    <property type="evidence" value="ECO:0000318"/>
    <property type="project" value="GO_Central"/>
</dbReference>
<feature type="compositionally biased region" description="Polar residues" evidence="1">
    <location>
        <begin position="1970"/>
        <end position="1982"/>
    </location>
</feature>
<accession>A0A2K3D3K7</accession>
<feature type="compositionally biased region" description="Low complexity" evidence="1">
    <location>
        <begin position="1666"/>
        <end position="1675"/>
    </location>
</feature>
<feature type="region of interest" description="Disordered" evidence="1">
    <location>
        <begin position="643"/>
        <end position="668"/>
    </location>
</feature>
<feature type="region of interest" description="Disordered" evidence="1">
    <location>
        <begin position="1063"/>
        <end position="1100"/>
    </location>
</feature>
<gene>
    <name evidence="3" type="ORF">CHLRE_12g496400v5</name>
</gene>
<feature type="compositionally biased region" description="Low complexity" evidence="1">
    <location>
        <begin position="1983"/>
        <end position="1994"/>
    </location>
</feature>
<feature type="region of interest" description="Disordered" evidence="1">
    <location>
        <begin position="443"/>
        <end position="467"/>
    </location>
</feature>
<sequence>MDACSETATVEAPGAAAGYIVHQGVGAANEAPHGGMDPSHDSPNPNTCSPAHTVDGRVDKVACTAVAAGQHAASGGSAPCNTAAVFGATCGISCDDETLSGHANASALPPSPPHCSSVAQLLPRATPGRAVTVTASPSALGARRQNSSLAAAAASVLCATAGAGAGTLLGSSRAAGAPPAVLSVQTELQQDDFESRLLEAAAAADAAAAAAAVKATSNSSSLKFWGLGAAPYGSRGAAAADPLDTGALSSSSLRRQGTATPPVPPTSAFAAVPSTKGANAGVVGSRASRSTGAGLAAPLPLPLSHAPHQMQFTGALAQPVVQRPLSNQHQHLHQHQYQQQQQQQQQQVPPPGRRQPQKCQEPRAMAAAAGRSGAASPPPRAAAVASPSTAAASALQAPGAGAVRSKGVLSPKVPIIMPRQFAERVMDPATMLQHGIAVVVRRLGPLPPPPPPPHPGAPGADAAGGAGVGGGVVQDPAALAAAAATPAGVDAVLDVVLAAQVEQFFHAQGYSQYRVLGLKEISCGYHNWRIEMWEALGDRVVRLTISAPAQAAKSASPSASLHLVPALPAPPPASAPAMAHVSAKAAAAPPVTAPSASGGLGYRTVSGSDLGGQGDGGGLLGAGAMRLVTAGSAPLLLSSAARRPGMPVAPRPGGRFSGAAGRGAGRRPGLSLPASLDAAIAEHTAKQSLGLECMEEDVGAGEELGPAHALASGAGAVSSGAQLLAAAAAAAAAATGAPAAAGRRGSLDRTAARAARPVSSSAVAELKAAEYWHQPQHVQKQQQPTRGGRKRQHMEFDRAGGDRAVVDDSGDEEEESVRGSWQRTSGSGMAGGGVKQRRHSCNGTGRTSLDAGRPRELPPRAPRRGGRTWGGMGGGAMAGGGDGGAGTAFGGYSSLPAEDMPPELAGALASSPHPCRKGGATVLSPEHFIHLPRLFFQDNFDTAAVLAGGLRVQVQAGGVLDGTVSSASVASYQNHTGYRYYRLLGFKDVPRRYAGWRVAAWDKVGPDAVRVRLAPPLGVPLGTALARAAALGAAVGGAAMTAGGSAYAELGLGAAGVVGGEESDAEEAEVQPRLRRRRTAQGMVSGSGGGDGGWPTGNDEDAAAAAGLAMIMSAAAAAGAHRQQRPQRGAVALDVPPSAWETAEVDEALPLQRPSGWRHATAAAAADHTEDEDDGAGEEQQYHQHHAYTTSEQDEDGSEDDGYHYGVGAAGRRTSGLLRTRGGGAAAARRDPEYQPPRAGAARGAAGIGAAAAAAPATRQPPSPTAITAAAAATGTPCPTSAAGAAAAVSASTPNAAEVRRIMEAGVAAAVARLSVPASRVRSVVSQNQSVLRPDKGRVYLQKPFVESSLAVTATPLAVQVLINAGGRVDAATYPTKVTLSSSGAHGKAEYLLRLTAPMKHAHTGQVIVGWSALGRQQLLMHLATGTPQPHPPQQQQDQAQDLPQAQDQGTPPPPGRVSAISGVQAAAGDALAVRGAAPVRQFRGTGSASNAEDGEGGLDGDASACQAVAEEAEGRNAARASPRAQAASQEPQPRASPGWSAHPPTADAAPLPRLPPHLQYRQRYRTAGGPAAALHSGAAAGSDAEADTALPPAMAPVAAGDVAAMCSSGDDEPSPLLGISMQATRRARSRTGQRPRAAGSWSHPTCGPQLLALAPASAAAAAAASTDGAAESDGSGSGFTPGGQRPMQLGRYHRSRLLAAAAARSRPATAAPAGAADSADASEGAANVDRTPHHSRNPSLPESLLHAAEQLLHLAGAGDAGDARGTSDGGSGDEGGEAEAEVQQQARGEILCEPAVKSEQALVPPASGARERAACQVKCEEAVGEAWLASEQAAEGVTAGAAAAGCAKPEPAHAGQADGWDFGPRRAAALAAMRAAANAAPAVASTIMANAGAGGSQAAGAPSRAEEAAGLCVRLSASMEEERLACMAAAAAGNKRCSDADLDSPRRPSLDEHRTSRDDGGMRSGSRGATSSPRTSGPAMNSATTSGAAGDAAQGRGEDGLAVAPGIDASYPSPPPAPLKTQPGVEKPHAPSGGPSGHDNLNAVAADTADIAEAPAVGKAAATELPAPHGSRKRPSSDAYGRTADEAGAPEQEHQQRPRCAPRRDADKATAVPAGMSLNGESWPAAGSHAAHSHSYRHASRSPKPCTSETQQQAAAGAAGAAGTAGGPVSQVAAALSPSSAASIAALAVDPTASFAAAAAAAASMWPFGLPLPMAAAMNPMALPAAAMSAMGMGAMGAMSAVSAMQLQMAMSAMGAMGAMGLNLAAAAAAGGGVPLGVSPLAAGAMVARTQEQQQQVEQQEQQEQQRQQQEQEQQRREARRLEKVRLRDSASATPSAAATASKEVRPVPEPGGIAHAPTTTGSQERLAPGPRPSPSPQPSPSPAPQRNSPVATGTTATSGSAATATPVGEMAAPRVSKGTTLAPSPAPVAAPAFTAAAMPAVSPFSGPAQLPLQMWPGGPAAGDALSFGGLSLMLLAAQQHHHQQQQAAAAAVVATAAAAMASPTASAATLSAGASGRTSSGLLLPPVPPLLPSASGPAALPGLAHQSSAGMLLPQRSGSTSALVGHHVCAAATTTDAAGAAPPAAHAASGDASAGGAGGPAVALTSAASGGLAAAAEPHPLAAVGPALQHLVVQSRLRHQAAELSAAAALAATLAGVAPRPNGPTAGGASGGAGLR</sequence>
<feature type="region of interest" description="Disordered" evidence="1">
    <location>
        <begin position="28"/>
        <end position="49"/>
    </location>
</feature>
<feature type="region of interest" description="Disordered" evidence="1">
    <location>
        <begin position="1148"/>
        <end position="1242"/>
    </location>
</feature>
<feature type="region of interest" description="Disordered" evidence="1">
    <location>
        <begin position="1666"/>
        <end position="1689"/>
    </location>
</feature>
<feature type="region of interest" description="Disordered" evidence="1">
    <location>
        <begin position="327"/>
        <end position="387"/>
    </location>
</feature>
<feature type="region of interest" description="Disordered" evidence="1">
    <location>
        <begin position="2297"/>
        <end position="2423"/>
    </location>
</feature>
<dbReference type="GO" id="GO:0005634">
    <property type="term" value="C:nucleus"/>
    <property type="evidence" value="ECO:0000318"/>
    <property type="project" value="GO_Central"/>
</dbReference>
<feature type="region of interest" description="Disordered" evidence="1">
    <location>
        <begin position="1936"/>
        <end position="2043"/>
    </location>
</feature>
<dbReference type="GeneID" id="66055454"/>
<feature type="compositionally biased region" description="Basic and acidic residues" evidence="1">
    <location>
        <begin position="1937"/>
        <end position="1962"/>
    </location>
</feature>
<feature type="compositionally biased region" description="Low complexity" evidence="1">
    <location>
        <begin position="2331"/>
        <end position="2343"/>
    </location>
</feature>
<feature type="region of interest" description="Disordered" evidence="1">
    <location>
        <begin position="771"/>
        <end position="870"/>
    </location>
</feature>
<dbReference type="KEGG" id="cre:CHLRE_12g496400v5"/>
<feature type="compositionally biased region" description="Low complexity" evidence="1">
    <location>
        <begin position="1516"/>
        <end position="1537"/>
    </location>
</feature>
<dbReference type="OrthoDB" id="552291at2759"/>
<feature type="region of interest" description="Disordered" evidence="1">
    <location>
        <begin position="1759"/>
        <end position="1786"/>
    </location>
</feature>
<keyword evidence="2" id="KW-0812">Transmembrane</keyword>
<feature type="compositionally biased region" description="Low complexity" evidence="1">
    <location>
        <begin position="2297"/>
        <end position="2313"/>
    </location>
</feature>
<dbReference type="GO" id="GO:0043565">
    <property type="term" value="F:sequence-specific DNA binding"/>
    <property type="evidence" value="ECO:0000318"/>
    <property type="project" value="GO_Central"/>
</dbReference>
<name>A0A2K3D3K7_CHLRE</name>
<dbReference type="EMBL" id="CM008973">
    <property type="protein sequence ID" value="PNW75101.1"/>
    <property type="molecule type" value="Genomic_DNA"/>
</dbReference>
<dbReference type="PANTHER" id="PTHR14312:SF1">
    <property type="entry name" value="BASIC-LEUCINE ZIPPER TRANSCRIPTION FACTOR A"/>
    <property type="match status" value="1"/>
</dbReference>
<keyword evidence="2" id="KW-0472">Membrane</keyword>
<feature type="compositionally biased region" description="Low complexity" evidence="1">
    <location>
        <begin position="1210"/>
        <end position="1220"/>
    </location>
</feature>
<feature type="compositionally biased region" description="Low complexity" evidence="1">
    <location>
        <begin position="1434"/>
        <end position="1449"/>
    </location>
</feature>
<reference evidence="3 4" key="1">
    <citation type="journal article" date="2007" name="Science">
        <title>The Chlamydomonas genome reveals the evolution of key animal and plant functions.</title>
        <authorList>
            <person name="Merchant S.S."/>
            <person name="Prochnik S.E."/>
            <person name="Vallon O."/>
            <person name="Harris E.H."/>
            <person name="Karpowicz S.J."/>
            <person name="Witman G.B."/>
            <person name="Terry A."/>
            <person name="Salamov A."/>
            <person name="Fritz-Laylin L.K."/>
            <person name="Marechal-Drouard L."/>
            <person name="Marshall W.F."/>
            <person name="Qu L.H."/>
            <person name="Nelson D.R."/>
            <person name="Sanderfoot A.A."/>
            <person name="Spalding M.H."/>
            <person name="Kapitonov V.V."/>
            <person name="Ren Q."/>
            <person name="Ferris P."/>
            <person name="Lindquist E."/>
            <person name="Shapiro H."/>
            <person name="Lucas S.M."/>
            <person name="Grimwood J."/>
            <person name="Schmutz J."/>
            <person name="Cardol P."/>
            <person name="Cerutti H."/>
            <person name="Chanfreau G."/>
            <person name="Chen C.L."/>
            <person name="Cognat V."/>
            <person name="Croft M.T."/>
            <person name="Dent R."/>
            <person name="Dutcher S."/>
            <person name="Fernandez E."/>
            <person name="Fukuzawa H."/>
            <person name="Gonzalez-Ballester D."/>
            <person name="Gonzalez-Halphen D."/>
            <person name="Hallmann A."/>
            <person name="Hanikenne M."/>
            <person name="Hippler M."/>
            <person name="Inwood W."/>
            <person name="Jabbari K."/>
            <person name="Kalanon M."/>
            <person name="Kuras R."/>
            <person name="Lefebvre P.A."/>
            <person name="Lemaire S.D."/>
            <person name="Lobanov A.V."/>
            <person name="Lohr M."/>
            <person name="Manuell A."/>
            <person name="Meier I."/>
            <person name="Mets L."/>
            <person name="Mittag M."/>
            <person name="Mittelmeier T."/>
            <person name="Moroney J.V."/>
            <person name="Moseley J."/>
            <person name="Napoli C."/>
            <person name="Nedelcu A.M."/>
            <person name="Niyogi K."/>
            <person name="Novoselov S.V."/>
            <person name="Paulsen I.T."/>
            <person name="Pazour G."/>
            <person name="Purton S."/>
            <person name="Ral J.P."/>
            <person name="Riano-Pachon D.M."/>
            <person name="Riekhof W."/>
            <person name="Rymarquis L."/>
            <person name="Schroda M."/>
            <person name="Stern D."/>
            <person name="Umen J."/>
            <person name="Willows R."/>
            <person name="Wilson N."/>
            <person name="Zimmer S.L."/>
            <person name="Allmer J."/>
            <person name="Balk J."/>
            <person name="Bisova K."/>
            <person name="Chen C.J."/>
            <person name="Elias M."/>
            <person name="Gendler K."/>
            <person name="Hauser C."/>
            <person name="Lamb M.R."/>
            <person name="Ledford H."/>
            <person name="Long J.C."/>
            <person name="Minagawa J."/>
            <person name="Page M.D."/>
            <person name="Pan J."/>
            <person name="Pootakham W."/>
            <person name="Roje S."/>
            <person name="Rose A."/>
            <person name="Stahlberg E."/>
            <person name="Terauchi A.M."/>
            <person name="Yang P."/>
            <person name="Ball S."/>
            <person name="Bowler C."/>
            <person name="Dieckmann C.L."/>
            <person name="Gladyshev V.N."/>
            <person name="Green P."/>
            <person name="Jorgensen R."/>
            <person name="Mayfield S."/>
            <person name="Mueller-Roeber B."/>
            <person name="Rajamani S."/>
            <person name="Sayre R.T."/>
            <person name="Brokstein P."/>
            <person name="Dubchak I."/>
            <person name="Goodstein D."/>
            <person name="Hornick L."/>
            <person name="Huang Y.W."/>
            <person name="Jhaveri J."/>
            <person name="Luo Y."/>
            <person name="Martinez D."/>
            <person name="Ngau W.C."/>
            <person name="Otillar B."/>
            <person name="Poliakov A."/>
            <person name="Porter A."/>
            <person name="Szajkowski L."/>
            <person name="Werner G."/>
            <person name="Zhou K."/>
            <person name="Grigoriev I.V."/>
            <person name="Rokhsar D.S."/>
            <person name="Grossman A.R."/>
        </authorList>
    </citation>
    <scope>NUCLEOTIDE SEQUENCE [LARGE SCALE GENOMIC DNA]</scope>
    <source>
        <strain evidence="4">CC-503</strain>
    </source>
</reference>
<feature type="compositionally biased region" description="Low complexity" evidence="1">
    <location>
        <begin position="362"/>
        <end position="387"/>
    </location>
</feature>
<feature type="compositionally biased region" description="Basic and acidic residues" evidence="1">
    <location>
        <begin position="793"/>
        <end position="806"/>
    </location>
</feature>
<feature type="region of interest" description="Disordered" evidence="1">
    <location>
        <begin position="1424"/>
        <end position="1460"/>
    </location>
</feature>
<feature type="region of interest" description="Disordered" evidence="1">
    <location>
        <begin position="1511"/>
        <end position="1555"/>
    </location>
</feature>
<feature type="compositionally biased region" description="Low complexity" evidence="1">
    <location>
        <begin position="2583"/>
        <end position="2594"/>
    </location>
</feature>
<feature type="region of interest" description="Disordered" evidence="1">
    <location>
        <begin position="2063"/>
        <end position="2164"/>
    </location>
</feature>
<feature type="region of interest" description="Disordered" evidence="1">
    <location>
        <begin position="2583"/>
        <end position="2602"/>
    </location>
</feature>
<feature type="region of interest" description="Disordered" evidence="1">
    <location>
        <begin position="2659"/>
        <end position="2678"/>
    </location>
</feature>
<feature type="compositionally biased region" description="Low complexity" evidence="1">
    <location>
        <begin position="773"/>
        <end position="784"/>
    </location>
</feature>
<dbReference type="RefSeq" id="XP_042918351.1">
    <property type="nucleotide sequence ID" value="XM_043068013.1"/>
</dbReference>
<feature type="transmembrane region" description="Helical" evidence="2">
    <location>
        <begin position="2263"/>
        <end position="2289"/>
    </location>
</feature>
<feature type="compositionally biased region" description="Gly residues" evidence="1">
    <location>
        <begin position="1085"/>
        <end position="1095"/>
    </location>
</feature>
<dbReference type="Proteomes" id="UP000006906">
    <property type="component" value="Chromosome 12"/>
</dbReference>
<feature type="region of interest" description="Disordered" evidence="1">
    <location>
        <begin position="1701"/>
        <end position="1741"/>
    </location>
</feature>
<feature type="compositionally biased region" description="Basic residues" evidence="1">
    <location>
        <begin position="2132"/>
        <end position="2142"/>
    </location>
</feature>
<feature type="compositionally biased region" description="Low complexity" evidence="1">
    <location>
        <begin position="2151"/>
        <end position="2163"/>
    </location>
</feature>
<dbReference type="InParanoid" id="A0A2K3D3K7"/>
<feature type="compositionally biased region" description="Low complexity" evidence="1">
    <location>
        <begin position="1568"/>
        <end position="1586"/>
    </location>
</feature>
<proteinExistence type="predicted"/>